<gene>
    <name evidence="1" type="ORF">SSPO_097030</name>
</gene>
<proteinExistence type="predicted"/>
<evidence type="ECO:0008006" key="3">
    <source>
        <dbReference type="Google" id="ProtNLM"/>
    </source>
</evidence>
<dbReference type="Gene3D" id="1.10.10.10">
    <property type="entry name" value="Winged helix-like DNA-binding domain superfamily/Winged helix DNA-binding domain"/>
    <property type="match status" value="1"/>
</dbReference>
<evidence type="ECO:0000313" key="1">
    <source>
        <dbReference type="EMBL" id="BBJ46985.1"/>
    </source>
</evidence>
<name>A0A499UXQ9_9ACTN</name>
<sequence>MVSINGGRKRLVTGVFQIAERMLLSHRTIGTHLYQIYPKPGITSRAALRDALSGLDLHAEED</sequence>
<dbReference type="EMBL" id="AP019620">
    <property type="protein sequence ID" value="BBJ46985.1"/>
    <property type="molecule type" value="Genomic_DNA"/>
</dbReference>
<organism evidence="1 2">
    <name type="scientific">Streptomyces antimycoticus</name>
    <dbReference type="NCBI Taxonomy" id="68175"/>
    <lineage>
        <taxon>Bacteria</taxon>
        <taxon>Bacillati</taxon>
        <taxon>Actinomycetota</taxon>
        <taxon>Actinomycetes</taxon>
        <taxon>Kitasatosporales</taxon>
        <taxon>Streptomycetaceae</taxon>
        <taxon>Streptomyces</taxon>
        <taxon>Streptomyces violaceusniger group</taxon>
    </lineage>
</organism>
<protein>
    <recommendedName>
        <fullName evidence="3">HTH luxR-type domain-containing protein</fullName>
    </recommendedName>
</protein>
<dbReference type="Proteomes" id="UP000463951">
    <property type="component" value="Chromosome"/>
</dbReference>
<dbReference type="GO" id="GO:0003677">
    <property type="term" value="F:DNA binding"/>
    <property type="evidence" value="ECO:0007669"/>
    <property type="project" value="InterPro"/>
</dbReference>
<dbReference type="SUPFAM" id="SSF46894">
    <property type="entry name" value="C-terminal effector domain of the bipartite response regulators"/>
    <property type="match status" value="1"/>
</dbReference>
<accession>A0A499UXQ9</accession>
<reference evidence="1 2" key="1">
    <citation type="journal article" date="2020" name="Int. J. Syst. Evol. Microbiol.">
        <title>Reclassification of Streptomyces castelarensis and Streptomyces sporoclivatus as later heterotypic synonyms of Streptomyces antimycoticus.</title>
        <authorList>
            <person name="Komaki H."/>
            <person name="Tamura T."/>
        </authorList>
    </citation>
    <scope>NUCLEOTIDE SEQUENCE [LARGE SCALE GENOMIC DNA]</scope>
    <source>
        <strain evidence="1 2">NBRC 100767</strain>
    </source>
</reference>
<dbReference type="AlphaFoldDB" id="A0A499UXQ9"/>
<evidence type="ECO:0000313" key="2">
    <source>
        <dbReference type="Proteomes" id="UP000463951"/>
    </source>
</evidence>
<dbReference type="GO" id="GO:0006355">
    <property type="term" value="P:regulation of DNA-templated transcription"/>
    <property type="evidence" value="ECO:0007669"/>
    <property type="project" value="InterPro"/>
</dbReference>
<dbReference type="InterPro" id="IPR016032">
    <property type="entry name" value="Sig_transdc_resp-reg_C-effctor"/>
</dbReference>
<dbReference type="InterPro" id="IPR036388">
    <property type="entry name" value="WH-like_DNA-bd_sf"/>
</dbReference>